<dbReference type="AlphaFoldDB" id="A0A8S4BTL6"/>
<accession>A0A8S4BTL6</accession>
<organism evidence="1 2">
    <name type="scientific">Hyalomma marginatum</name>
    <dbReference type="NCBI Taxonomy" id="34627"/>
    <lineage>
        <taxon>Eukaryota</taxon>
        <taxon>Metazoa</taxon>
        <taxon>Ecdysozoa</taxon>
        <taxon>Arthropoda</taxon>
        <taxon>Chelicerata</taxon>
        <taxon>Arachnida</taxon>
        <taxon>Acari</taxon>
        <taxon>Parasitiformes</taxon>
        <taxon>Ixodida</taxon>
        <taxon>Ixodoidea</taxon>
        <taxon>Ixodidae</taxon>
        <taxon>Hyalomminae</taxon>
        <taxon>Hyalomma</taxon>
    </lineage>
</organism>
<reference evidence="1" key="1">
    <citation type="submission" date="2021-06" db="EMBL/GenBank/DDBJ databases">
        <authorList>
            <person name="Nardi T."/>
            <person name="Nardi T."/>
        </authorList>
    </citation>
    <scope>NUCLEOTIDE SEQUENCE</scope>
</reference>
<dbReference type="EMBL" id="CAJVAF010000029">
    <property type="protein sequence ID" value="CAG7589245.1"/>
    <property type="molecule type" value="Genomic_DNA"/>
</dbReference>
<proteinExistence type="predicted"/>
<comment type="caution">
    <text evidence="1">The sequence shown here is derived from an EMBL/GenBank/DDBJ whole genome shotgun (WGS) entry which is preliminary data.</text>
</comment>
<evidence type="ECO:0000313" key="2">
    <source>
        <dbReference type="Proteomes" id="UP000837675"/>
    </source>
</evidence>
<sequence length="71" mass="8370">MFGLPQDLQGCPVIKVVLFQQLRHNCVLYSMTDFLHIMQCLAKINELKMSSNHVVYFILCFSLQKNYFKKL</sequence>
<dbReference type="Proteomes" id="UP000837675">
    <property type="component" value="Unassembled WGS sequence"/>
</dbReference>
<evidence type="ECO:0000313" key="1">
    <source>
        <dbReference type="EMBL" id="CAG7589245.1"/>
    </source>
</evidence>
<gene>
    <name evidence="1" type="ORF">MHYMCMPASI_00119</name>
</gene>
<keyword evidence="2" id="KW-1185">Reference proteome</keyword>
<name>A0A8S4BTL6_9ACAR</name>
<protein>
    <submittedName>
        <fullName evidence="1">Uncharacterized protein</fullName>
    </submittedName>
</protein>